<organism evidence="1 2">
    <name type="scientific">Streptomyces malaysiensis subsp. samsunensis</name>
    <dbReference type="NCBI Taxonomy" id="459658"/>
    <lineage>
        <taxon>Bacteria</taxon>
        <taxon>Bacillati</taxon>
        <taxon>Actinomycetota</taxon>
        <taxon>Actinomycetes</taxon>
        <taxon>Kitasatosporales</taxon>
        <taxon>Streptomycetaceae</taxon>
        <taxon>Streptomyces</taxon>
        <taxon>Streptomyces violaceusniger group</taxon>
    </lineage>
</organism>
<evidence type="ECO:0000313" key="2">
    <source>
        <dbReference type="Proteomes" id="UP001142400"/>
    </source>
</evidence>
<keyword evidence="2" id="KW-1185">Reference proteome</keyword>
<name>A0A9X2RU18_STRMQ</name>
<evidence type="ECO:0008006" key="3">
    <source>
        <dbReference type="Google" id="ProtNLM"/>
    </source>
</evidence>
<accession>A0A9X2RU18</accession>
<evidence type="ECO:0000313" key="1">
    <source>
        <dbReference type="EMBL" id="MCQ8828269.1"/>
    </source>
</evidence>
<comment type="caution">
    <text evidence="1">The sequence shown here is derived from an EMBL/GenBank/DDBJ whole genome shotgun (WGS) entry which is preliminary data.</text>
</comment>
<sequence length="68" mass="7135">MEIFIIGATGPFTAEPPAVARKAVEDKVLAAASFGIRAMVIRPRLIRGPGDHGHVPMVCRSVAATGRP</sequence>
<reference evidence="1" key="1">
    <citation type="submission" date="2022-06" db="EMBL/GenBank/DDBJ databases">
        <title>WGS of actinobacteria.</title>
        <authorList>
            <person name="Thawai C."/>
        </authorList>
    </citation>
    <scope>NUCLEOTIDE SEQUENCE</scope>
    <source>
        <strain evidence="1">DSM 42010</strain>
    </source>
</reference>
<protein>
    <recommendedName>
        <fullName evidence="3">NAD(P)-binding domain-containing protein</fullName>
    </recommendedName>
</protein>
<dbReference type="Proteomes" id="UP001142400">
    <property type="component" value="Unassembled WGS sequence"/>
</dbReference>
<proteinExistence type="predicted"/>
<dbReference type="EMBL" id="JANIIC010000003">
    <property type="protein sequence ID" value="MCQ8828269.1"/>
    <property type="molecule type" value="Genomic_DNA"/>
</dbReference>
<dbReference type="RefSeq" id="WP_257629777.1">
    <property type="nucleotide sequence ID" value="NZ_JANIIC010000003.1"/>
</dbReference>
<gene>
    <name evidence="1" type="ORF">NQU54_04025</name>
</gene>
<dbReference type="AlphaFoldDB" id="A0A9X2RU18"/>